<proteinExistence type="predicted"/>
<evidence type="ECO:0000313" key="1">
    <source>
        <dbReference type="EMBL" id="CAB4020291.1"/>
    </source>
</evidence>
<gene>
    <name evidence="1" type="ORF">PACLA_8A028364</name>
</gene>
<keyword evidence="2" id="KW-1185">Reference proteome</keyword>
<comment type="caution">
    <text evidence="1">The sequence shown here is derived from an EMBL/GenBank/DDBJ whole genome shotgun (WGS) entry which is preliminary data.</text>
</comment>
<dbReference type="EMBL" id="CACRXK020010885">
    <property type="protein sequence ID" value="CAB4020291.1"/>
    <property type="molecule type" value="Genomic_DNA"/>
</dbReference>
<evidence type="ECO:0000313" key="2">
    <source>
        <dbReference type="Proteomes" id="UP001152795"/>
    </source>
</evidence>
<dbReference type="SUPFAM" id="SSF52540">
    <property type="entry name" value="P-loop containing nucleoside triphosphate hydrolases"/>
    <property type="match status" value="1"/>
</dbReference>
<dbReference type="InterPro" id="IPR027417">
    <property type="entry name" value="P-loop_NTPase"/>
</dbReference>
<dbReference type="Gene3D" id="3.40.50.300">
    <property type="entry name" value="P-loop containing nucleotide triphosphate hydrolases"/>
    <property type="match status" value="1"/>
</dbReference>
<name>A0A7D9IZP1_PARCT</name>
<reference evidence="1" key="1">
    <citation type="submission" date="2020-04" db="EMBL/GenBank/DDBJ databases">
        <authorList>
            <person name="Alioto T."/>
            <person name="Alioto T."/>
            <person name="Gomez Garrido J."/>
        </authorList>
    </citation>
    <scope>NUCLEOTIDE SEQUENCE</scope>
    <source>
        <strain evidence="1">A484AB</strain>
    </source>
</reference>
<organism evidence="1 2">
    <name type="scientific">Paramuricea clavata</name>
    <name type="common">Red gorgonian</name>
    <name type="synonym">Violescent sea-whip</name>
    <dbReference type="NCBI Taxonomy" id="317549"/>
    <lineage>
        <taxon>Eukaryota</taxon>
        <taxon>Metazoa</taxon>
        <taxon>Cnidaria</taxon>
        <taxon>Anthozoa</taxon>
        <taxon>Octocorallia</taxon>
        <taxon>Malacalcyonacea</taxon>
        <taxon>Plexauridae</taxon>
        <taxon>Paramuricea</taxon>
    </lineage>
</organism>
<accession>A0A7D9IZP1</accession>
<dbReference type="Proteomes" id="UP001152795">
    <property type="component" value="Unassembled WGS sequence"/>
</dbReference>
<dbReference type="AlphaFoldDB" id="A0A7D9IZP1"/>
<sequence>MAFLAGRKHIKDKYILVLLGPSGSGKTTFGENQLDSCLADEDGVMFLSTGLELRKQNVMNVWQEADMTVIKDFCHKLINETIANFKRSETHQILILDCVKNLEDA</sequence>
<protein>
    <submittedName>
        <fullName evidence="1">Uncharacterized protein</fullName>
    </submittedName>
</protein>